<comment type="caution">
    <text evidence="2">The sequence shown here is derived from an EMBL/GenBank/DDBJ whole genome shotgun (WGS) entry which is preliminary data.</text>
</comment>
<organism evidence="2 3">
    <name type="scientific">Gossypium davidsonii</name>
    <name type="common">Davidson's cotton</name>
    <name type="synonym">Gossypium klotzschianum subsp. davidsonii</name>
    <dbReference type="NCBI Taxonomy" id="34287"/>
    <lineage>
        <taxon>Eukaryota</taxon>
        <taxon>Viridiplantae</taxon>
        <taxon>Streptophyta</taxon>
        <taxon>Embryophyta</taxon>
        <taxon>Tracheophyta</taxon>
        <taxon>Spermatophyta</taxon>
        <taxon>Magnoliopsida</taxon>
        <taxon>eudicotyledons</taxon>
        <taxon>Gunneridae</taxon>
        <taxon>Pentapetalae</taxon>
        <taxon>rosids</taxon>
        <taxon>malvids</taxon>
        <taxon>Malvales</taxon>
        <taxon>Malvaceae</taxon>
        <taxon>Malvoideae</taxon>
        <taxon>Gossypium</taxon>
    </lineage>
</organism>
<keyword evidence="3" id="KW-1185">Reference proteome</keyword>
<proteinExistence type="predicted"/>
<evidence type="ECO:0000313" key="3">
    <source>
        <dbReference type="Proteomes" id="UP000593561"/>
    </source>
</evidence>
<evidence type="ECO:0000313" key="2">
    <source>
        <dbReference type="EMBL" id="MBA0638711.1"/>
    </source>
</evidence>
<name>A0A7J8TKR7_GOSDV</name>
<accession>A0A7J8TKR7</accession>
<sequence>MSRLFTEHEKRMNNHLLSKKIKEFLGNPT</sequence>
<dbReference type="AlphaFoldDB" id="A0A7J8TKR7"/>
<gene>
    <name evidence="2" type="ORF">Godav_025054</name>
</gene>
<feature type="domain" description="Ycf2 N-terminal" evidence="1">
    <location>
        <begin position="1"/>
        <end position="29"/>
    </location>
</feature>
<reference evidence="2 3" key="1">
    <citation type="journal article" date="2019" name="Genome Biol. Evol.">
        <title>Insights into the evolution of the New World diploid cottons (Gossypium, subgenus Houzingenia) based on genome sequencing.</title>
        <authorList>
            <person name="Grover C.E."/>
            <person name="Arick M.A. 2nd"/>
            <person name="Thrash A."/>
            <person name="Conover J.L."/>
            <person name="Sanders W.S."/>
            <person name="Peterson D.G."/>
            <person name="Frelichowski J.E."/>
            <person name="Scheffler J.A."/>
            <person name="Scheffler B.E."/>
            <person name="Wendel J.F."/>
        </authorList>
    </citation>
    <scope>NUCLEOTIDE SEQUENCE [LARGE SCALE GENOMIC DNA]</scope>
    <source>
        <strain evidence="2">27</strain>
        <tissue evidence="2">Leaf</tissue>
    </source>
</reference>
<dbReference type="EMBL" id="JABFAC010251060">
    <property type="protein sequence ID" value="MBA0638711.1"/>
    <property type="molecule type" value="Genomic_DNA"/>
</dbReference>
<dbReference type="Pfam" id="PF05695">
    <property type="entry name" value="Ycf2"/>
    <property type="match status" value="1"/>
</dbReference>
<dbReference type="InterPro" id="IPR056777">
    <property type="entry name" value="Ycf2_N"/>
</dbReference>
<dbReference type="Proteomes" id="UP000593561">
    <property type="component" value="Unassembled WGS sequence"/>
</dbReference>
<protein>
    <recommendedName>
        <fullName evidence="1">Ycf2 N-terminal domain-containing protein</fullName>
    </recommendedName>
</protein>
<evidence type="ECO:0000259" key="1">
    <source>
        <dbReference type="Pfam" id="PF05695"/>
    </source>
</evidence>